<name>A0A1D2M7K8_ORCCI</name>
<sequence length="615" mass="70239">MLVRDNLFAYVSFNLNCLQIQGSCPIIKTSNGQIAPQNKKKLNGEFTKIIIFVLYNLTLWLQLLHEGNGVELVKSLESLLFVYGHSTFCFIKWVVFQRRNAVAEVSNLFLQFERRNPYETSGTSTLKGFGPRIIKFILMIGISYGTLTAIPYTQATQVTEIISPQYLKTKGRAKATSKRNRKYKKHFDLVNQINSATLGTSISHCRLQDTPISITNTQKNTVGNSLPPEDNLLPPNVELRPKTRYLDSIFEPMDTEIPVSTTVTSAESESDSEQKEGMSLAFLASWSVKDNINATAVTELLKGLKRHDCFSHFPSDSRTLLKTPRSVQLKTVESRVIMRILTLPHLLRPYYLNFSQLSLRQQTPCDKIKIQVNIDGLPMQGSTTLAFWPILGLITKAKSPPFVIGIYSGTAKPKNIEAFLEDFLQNAKTLEESGIVLENSKNIQLNLDLSSATLQPTDKALPRLDEEFRQYSDDEHHMYCTPLTSLKMNMVEDFPFEYMHLVCLGVMKKLLLIWMRGDIKIFRLSSSQIERISERLISFRGYIPAIFSRKPRTLRDIDRWKATELRQFLMYTGPPALKGILGEVVEVQCFLETRDKKQLIIGHDQEAWKFFRRPM</sequence>
<evidence type="ECO:0000313" key="3">
    <source>
        <dbReference type="Proteomes" id="UP000094527"/>
    </source>
</evidence>
<dbReference type="STRING" id="48709.A0A1D2M7K8"/>
<keyword evidence="1" id="KW-0812">Transmembrane</keyword>
<comment type="caution">
    <text evidence="2">The sequence shown here is derived from an EMBL/GenBank/DDBJ whole genome shotgun (WGS) entry which is preliminary data.</text>
</comment>
<dbReference type="EMBL" id="LJIJ01003016">
    <property type="protein sequence ID" value="ODM88970.1"/>
    <property type="molecule type" value="Genomic_DNA"/>
</dbReference>
<feature type="transmembrane region" description="Helical" evidence="1">
    <location>
        <begin position="76"/>
        <end position="95"/>
    </location>
</feature>
<feature type="transmembrane region" description="Helical" evidence="1">
    <location>
        <begin position="133"/>
        <end position="152"/>
    </location>
</feature>
<keyword evidence="1" id="KW-1133">Transmembrane helix</keyword>
<keyword evidence="1" id="KW-0472">Membrane</keyword>
<reference evidence="2 3" key="1">
    <citation type="journal article" date="2016" name="Genome Biol. Evol.">
        <title>Gene Family Evolution Reflects Adaptation to Soil Environmental Stressors in the Genome of the Collembolan Orchesella cincta.</title>
        <authorList>
            <person name="Faddeeva-Vakhrusheva A."/>
            <person name="Derks M.F."/>
            <person name="Anvar S.Y."/>
            <person name="Agamennone V."/>
            <person name="Suring W."/>
            <person name="Smit S."/>
            <person name="van Straalen N.M."/>
            <person name="Roelofs D."/>
        </authorList>
    </citation>
    <scope>NUCLEOTIDE SEQUENCE [LARGE SCALE GENOMIC DNA]</scope>
    <source>
        <tissue evidence="2">Mixed pool</tissue>
    </source>
</reference>
<dbReference type="PANTHER" id="PTHR33053">
    <property type="entry name" value="PROTEIN, PUTATIVE-RELATED"/>
    <property type="match status" value="1"/>
</dbReference>
<evidence type="ECO:0000313" key="2">
    <source>
        <dbReference type="EMBL" id="ODM88970.1"/>
    </source>
</evidence>
<evidence type="ECO:0000256" key="1">
    <source>
        <dbReference type="SAM" id="Phobius"/>
    </source>
</evidence>
<dbReference type="AlphaFoldDB" id="A0A1D2M7K8"/>
<dbReference type="OrthoDB" id="10053513at2759"/>
<gene>
    <name evidence="2" type="ORF">Ocin01_17712</name>
</gene>
<feature type="transmembrane region" description="Helical" evidence="1">
    <location>
        <begin position="46"/>
        <end position="64"/>
    </location>
</feature>
<protein>
    <submittedName>
        <fullName evidence="2">Uncharacterized protein</fullName>
    </submittedName>
</protein>
<accession>A0A1D2M7K8</accession>
<organism evidence="2 3">
    <name type="scientific">Orchesella cincta</name>
    <name type="common">Springtail</name>
    <name type="synonym">Podura cincta</name>
    <dbReference type="NCBI Taxonomy" id="48709"/>
    <lineage>
        <taxon>Eukaryota</taxon>
        <taxon>Metazoa</taxon>
        <taxon>Ecdysozoa</taxon>
        <taxon>Arthropoda</taxon>
        <taxon>Hexapoda</taxon>
        <taxon>Collembola</taxon>
        <taxon>Entomobryomorpha</taxon>
        <taxon>Entomobryoidea</taxon>
        <taxon>Orchesellidae</taxon>
        <taxon>Orchesellinae</taxon>
        <taxon>Orchesella</taxon>
    </lineage>
</organism>
<proteinExistence type="predicted"/>
<dbReference type="Proteomes" id="UP000094527">
    <property type="component" value="Unassembled WGS sequence"/>
</dbReference>
<keyword evidence="3" id="KW-1185">Reference proteome</keyword>